<dbReference type="PROSITE" id="PS50943">
    <property type="entry name" value="HTH_CROC1"/>
    <property type="match status" value="1"/>
</dbReference>
<dbReference type="CDD" id="cd00093">
    <property type="entry name" value="HTH_XRE"/>
    <property type="match status" value="1"/>
</dbReference>
<comment type="caution">
    <text evidence="2">The sequence shown here is derived from an EMBL/GenBank/DDBJ whole genome shotgun (WGS) entry which is preliminary data.</text>
</comment>
<evidence type="ECO:0000313" key="3">
    <source>
        <dbReference type="Proteomes" id="UP000050996"/>
    </source>
</evidence>
<dbReference type="Pfam" id="PF01381">
    <property type="entry name" value="HTH_3"/>
    <property type="match status" value="1"/>
</dbReference>
<dbReference type="PATRIC" id="fig|1637975.4.peg.3745"/>
<evidence type="ECO:0000259" key="1">
    <source>
        <dbReference type="PROSITE" id="PS50943"/>
    </source>
</evidence>
<accession>A0A0Q3SLC4</accession>
<sequence length="70" mass="7835">MTSVVKLISKIGDLINESGLKKKFIAEKLKVSVAQLRNYETGHSLIPIDKAYVLSELLGVKVDDLYERSE</sequence>
<dbReference type="Proteomes" id="UP000050996">
    <property type="component" value="Unassembled WGS sequence"/>
</dbReference>
<dbReference type="EMBL" id="LJIX01000006">
    <property type="protein sequence ID" value="KQL20460.1"/>
    <property type="molecule type" value="Genomic_DNA"/>
</dbReference>
<dbReference type="InterPro" id="IPR010982">
    <property type="entry name" value="Lambda_DNA-bd_dom_sf"/>
</dbReference>
<protein>
    <recommendedName>
        <fullName evidence="1">HTH cro/C1-type domain-containing protein</fullName>
    </recommendedName>
</protein>
<dbReference type="STRING" id="1637975.AN957_18940"/>
<proteinExistence type="predicted"/>
<keyword evidence="3" id="KW-1185">Reference proteome</keyword>
<dbReference type="InterPro" id="IPR001387">
    <property type="entry name" value="Cro/C1-type_HTH"/>
</dbReference>
<organism evidence="2 3">
    <name type="scientific">Cytobacillus solani</name>
    <dbReference type="NCBI Taxonomy" id="1637975"/>
    <lineage>
        <taxon>Bacteria</taxon>
        <taxon>Bacillati</taxon>
        <taxon>Bacillota</taxon>
        <taxon>Bacilli</taxon>
        <taxon>Bacillales</taxon>
        <taxon>Bacillaceae</taxon>
        <taxon>Cytobacillus</taxon>
    </lineage>
</organism>
<evidence type="ECO:0000313" key="2">
    <source>
        <dbReference type="EMBL" id="KQL20460.1"/>
    </source>
</evidence>
<gene>
    <name evidence="2" type="ORF">AN957_18940</name>
</gene>
<dbReference type="GO" id="GO:0003677">
    <property type="term" value="F:DNA binding"/>
    <property type="evidence" value="ECO:0007669"/>
    <property type="project" value="InterPro"/>
</dbReference>
<dbReference type="SMART" id="SM00530">
    <property type="entry name" value="HTH_XRE"/>
    <property type="match status" value="1"/>
</dbReference>
<name>A0A0Q3SLC4_9BACI</name>
<reference evidence="2 3" key="1">
    <citation type="submission" date="2015-09" db="EMBL/GenBank/DDBJ databases">
        <title>Genome sequencing project for genomic taxonomy and phylogenomics of Bacillus-like bacteria.</title>
        <authorList>
            <person name="Liu B."/>
            <person name="Wang J."/>
            <person name="Zhu Y."/>
            <person name="Liu G."/>
            <person name="Chen Q."/>
            <person name="Chen Z."/>
            <person name="Lan J."/>
            <person name="Che J."/>
            <person name="Ge C."/>
            <person name="Shi H."/>
            <person name="Pan Z."/>
            <person name="Liu X."/>
        </authorList>
    </citation>
    <scope>NUCLEOTIDE SEQUENCE [LARGE SCALE GENOMIC DNA]</scope>
    <source>
        <strain evidence="2 3">FJAT-18043</strain>
    </source>
</reference>
<dbReference type="Gene3D" id="1.10.260.40">
    <property type="entry name" value="lambda repressor-like DNA-binding domains"/>
    <property type="match status" value="1"/>
</dbReference>
<dbReference type="SUPFAM" id="SSF47413">
    <property type="entry name" value="lambda repressor-like DNA-binding domains"/>
    <property type="match status" value="1"/>
</dbReference>
<dbReference type="AlphaFoldDB" id="A0A0Q3SLC4"/>
<feature type="domain" description="HTH cro/C1-type" evidence="1">
    <location>
        <begin position="26"/>
        <end position="65"/>
    </location>
</feature>